<sequence length="109" mass="11406">MGEKIDALVREAEELDEDKEPPICEECGGVGFRRPMYGDGSSYTCDTCGGDGIHPAWSMIPRLLAVVKAMRGECEAEMMDPCGTFENHAMSASILASGEAAAGGGSDGT</sequence>
<dbReference type="InterPro" id="IPR036410">
    <property type="entry name" value="HSP_DnaJ_Cys-rich_dom_sf"/>
</dbReference>
<protein>
    <submittedName>
        <fullName evidence="1">Putative chaperone</fullName>
    </submittedName>
</protein>
<accession>A0A6M3M824</accession>
<reference evidence="1" key="1">
    <citation type="submission" date="2020-03" db="EMBL/GenBank/DDBJ databases">
        <title>The deep terrestrial virosphere.</title>
        <authorList>
            <person name="Holmfeldt K."/>
            <person name="Nilsson E."/>
            <person name="Simone D."/>
            <person name="Lopez-Fernandez M."/>
            <person name="Wu X."/>
            <person name="de Brujin I."/>
            <person name="Lundin D."/>
            <person name="Andersson A."/>
            <person name="Bertilsson S."/>
            <person name="Dopson M."/>
        </authorList>
    </citation>
    <scope>NUCLEOTIDE SEQUENCE</scope>
    <source>
        <strain evidence="1">MM171A00145</strain>
        <strain evidence="2">MM171B01529</strain>
    </source>
</reference>
<dbReference type="AlphaFoldDB" id="A0A6M3M824"/>
<evidence type="ECO:0000313" key="1">
    <source>
        <dbReference type="EMBL" id="QJB01069.1"/>
    </source>
</evidence>
<dbReference type="EMBL" id="MT143754">
    <property type="protein sequence ID" value="QJB02045.1"/>
    <property type="molecule type" value="Genomic_DNA"/>
</dbReference>
<name>A0A6M3M824_9ZZZZ</name>
<gene>
    <name evidence="1" type="ORF">MM171A00145_0006</name>
    <name evidence="2" type="ORF">MM171B01529_0005</name>
</gene>
<organism evidence="1">
    <name type="scientific">viral metagenome</name>
    <dbReference type="NCBI Taxonomy" id="1070528"/>
    <lineage>
        <taxon>unclassified sequences</taxon>
        <taxon>metagenomes</taxon>
        <taxon>organismal metagenomes</taxon>
    </lineage>
</organism>
<dbReference type="EMBL" id="MT143705">
    <property type="protein sequence ID" value="QJB01069.1"/>
    <property type="molecule type" value="Genomic_DNA"/>
</dbReference>
<dbReference type="SUPFAM" id="SSF57938">
    <property type="entry name" value="DnaJ/Hsp40 cysteine-rich domain"/>
    <property type="match status" value="1"/>
</dbReference>
<proteinExistence type="predicted"/>
<evidence type="ECO:0000313" key="2">
    <source>
        <dbReference type="EMBL" id="QJB02045.1"/>
    </source>
</evidence>